<dbReference type="AlphaFoldDB" id="A0A2D0N3H2"/>
<protein>
    <submittedName>
        <fullName evidence="1">Phosphoribosylpyrophosphate synthetase</fullName>
    </submittedName>
</protein>
<sequence>MKAYDTLSQALEDLKDQGYTYDFNLEEKQLGCEKLNKNFAPKDFKVVGSYRFEGMSNPDDNSVIYVIETASGEKGTLVDAYGTYADSLSLEMAQRLRMDRHPDHIG</sequence>
<proteinExistence type="predicted"/>
<evidence type="ECO:0000313" key="1">
    <source>
        <dbReference type="EMBL" id="PHN03055.1"/>
    </source>
</evidence>
<gene>
    <name evidence="1" type="ORF">CRP01_28655</name>
</gene>
<accession>A0A2D0N3H2</accession>
<dbReference type="EMBL" id="PDUD01000034">
    <property type="protein sequence ID" value="PHN03055.1"/>
    <property type="molecule type" value="Genomic_DNA"/>
</dbReference>
<organism evidence="1 2">
    <name type="scientific">Flavilitoribacter nigricans (strain ATCC 23147 / DSM 23189 / NBRC 102662 / NCIMB 1420 / SS-2)</name>
    <name type="common">Lewinella nigricans</name>
    <dbReference type="NCBI Taxonomy" id="1122177"/>
    <lineage>
        <taxon>Bacteria</taxon>
        <taxon>Pseudomonadati</taxon>
        <taxon>Bacteroidota</taxon>
        <taxon>Saprospiria</taxon>
        <taxon>Saprospirales</taxon>
        <taxon>Lewinellaceae</taxon>
        <taxon>Flavilitoribacter</taxon>
    </lineage>
</organism>
<comment type="caution">
    <text evidence="1">The sequence shown here is derived from an EMBL/GenBank/DDBJ whole genome shotgun (WGS) entry which is preliminary data.</text>
</comment>
<reference evidence="1 2" key="1">
    <citation type="submission" date="2017-10" db="EMBL/GenBank/DDBJ databases">
        <title>The draft genome sequence of Lewinella nigricans NBRC 102662.</title>
        <authorList>
            <person name="Wang K."/>
        </authorList>
    </citation>
    <scope>NUCLEOTIDE SEQUENCE [LARGE SCALE GENOMIC DNA]</scope>
    <source>
        <strain evidence="1 2">NBRC 102662</strain>
    </source>
</reference>
<keyword evidence="2" id="KW-1185">Reference proteome</keyword>
<evidence type="ECO:0000313" key="2">
    <source>
        <dbReference type="Proteomes" id="UP000223913"/>
    </source>
</evidence>
<dbReference type="Proteomes" id="UP000223913">
    <property type="component" value="Unassembled WGS sequence"/>
</dbReference>
<dbReference type="RefSeq" id="WP_099153497.1">
    <property type="nucleotide sequence ID" value="NZ_PDUD01000034.1"/>
</dbReference>
<name>A0A2D0N3H2_FLAN2</name>
<dbReference type="OrthoDB" id="8418771at2"/>